<reference evidence="2" key="1">
    <citation type="journal article" date="2012" name="Science">
        <title>The Paleozoic origin of enzymatic lignin decomposition reconstructed from 31 fungal genomes.</title>
        <authorList>
            <person name="Floudas D."/>
            <person name="Binder M."/>
            <person name="Riley R."/>
            <person name="Barry K."/>
            <person name="Blanchette R.A."/>
            <person name="Henrissat B."/>
            <person name="Martinez A.T."/>
            <person name="Otillar R."/>
            <person name="Spatafora J.W."/>
            <person name="Yadav J.S."/>
            <person name="Aerts A."/>
            <person name="Benoit I."/>
            <person name="Boyd A."/>
            <person name="Carlson A."/>
            <person name="Copeland A."/>
            <person name="Coutinho P.M."/>
            <person name="de Vries R.P."/>
            <person name="Ferreira P."/>
            <person name="Findley K."/>
            <person name="Foster B."/>
            <person name="Gaskell J."/>
            <person name="Glotzer D."/>
            <person name="Gorecki P."/>
            <person name="Heitman J."/>
            <person name="Hesse C."/>
            <person name="Hori C."/>
            <person name="Igarashi K."/>
            <person name="Jurgens J.A."/>
            <person name="Kallen N."/>
            <person name="Kersten P."/>
            <person name="Kohler A."/>
            <person name="Kuees U."/>
            <person name="Kumar T.K.A."/>
            <person name="Kuo A."/>
            <person name="LaButti K."/>
            <person name="Larrondo L.F."/>
            <person name="Lindquist E."/>
            <person name="Ling A."/>
            <person name="Lombard V."/>
            <person name="Lucas S."/>
            <person name="Lundell T."/>
            <person name="Martin R."/>
            <person name="McLaughlin D.J."/>
            <person name="Morgenstern I."/>
            <person name="Morin E."/>
            <person name="Murat C."/>
            <person name="Nagy L.G."/>
            <person name="Nolan M."/>
            <person name="Ohm R.A."/>
            <person name="Patyshakuliyeva A."/>
            <person name="Rokas A."/>
            <person name="Ruiz-Duenas F.J."/>
            <person name="Sabat G."/>
            <person name="Salamov A."/>
            <person name="Samejima M."/>
            <person name="Schmutz J."/>
            <person name="Slot J.C."/>
            <person name="St John F."/>
            <person name="Stenlid J."/>
            <person name="Sun H."/>
            <person name="Sun S."/>
            <person name="Syed K."/>
            <person name="Tsang A."/>
            <person name="Wiebenga A."/>
            <person name="Young D."/>
            <person name="Pisabarro A."/>
            <person name="Eastwood D.C."/>
            <person name="Martin F."/>
            <person name="Cullen D."/>
            <person name="Grigoriev I.V."/>
            <person name="Hibbett D.S."/>
        </authorList>
    </citation>
    <scope>NUCLEOTIDE SEQUENCE [LARGE SCALE GENOMIC DNA]</scope>
    <source>
        <strain evidence="2">TFB10046</strain>
    </source>
</reference>
<proteinExistence type="predicted"/>
<dbReference type="EMBL" id="JH687861">
    <property type="protein sequence ID" value="EJD36436.1"/>
    <property type="molecule type" value="Genomic_DNA"/>
</dbReference>
<keyword evidence="2" id="KW-1185">Reference proteome</keyword>
<organism evidence="1 2">
    <name type="scientific">Auricularia subglabra (strain TFB-10046 / SS5)</name>
    <name type="common">White-rot fungus</name>
    <name type="synonym">Auricularia delicata (strain TFB10046)</name>
    <dbReference type="NCBI Taxonomy" id="717982"/>
    <lineage>
        <taxon>Eukaryota</taxon>
        <taxon>Fungi</taxon>
        <taxon>Dikarya</taxon>
        <taxon>Basidiomycota</taxon>
        <taxon>Agaricomycotina</taxon>
        <taxon>Agaricomycetes</taxon>
        <taxon>Auriculariales</taxon>
        <taxon>Auriculariaceae</taxon>
        <taxon>Auricularia</taxon>
    </lineage>
</organism>
<dbReference type="AlphaFoldDB" id="J0D9H0"/>
<evidence type="ECO:0000313" key="2">
    <source>
        <dbReference type="Proteomes" id="UP000006514"/>
    </source>
</evidence>
<dbReference type="KEGG" id="adl:AURDEDRAFT_174487"/>
<dbReference type="InParanoid" id="J0D9H0"/>
<name>J0D9H0_AURST</name>
<sequence>MFVGSQSLVLITSTACDSVRSDPQVRAYMCTGVLQGSGLPVTVKYRLRAPPIPIGTVIMVIGTFVLKTSSIRIGALKIQIIRFLCDDLAFRSPVRVYLEAYVYGEVSVHGDCSAKSLVFRCAVHGPAPAHFRCTLEHAEKRWSELPVIHDQHKVSIIGDVGGQINGIADVKIFDFAPVYYPKALYT</sequence>
<accession>J0D9H0</accession>
<protein>
    <submittedName>
        <fullName evidence="1">Uncharacterized protein</fullName>
    </submittedName>
</protein>
<evidence type="ECO:0000313" key="1">
    <source>
        <dbReference type="EMBL" id="EJD36436.1"/>
    </source>
</evidence>
<gene>
    <name evidence="1" type="ORF">AURDEDRAFT_174487</name>
</gene>
<dbReference type="Proteomes" id="UP000006514">
    <property type="component" value="Unassembled WGS sequence"/>
</dbReference>